<dbReference type="Proteomes" id="UP001300261">
    <property type="component" value="Unassembled WGS sequence"/>
</dbReference>
<dbReference type="InterPro" id="IPR052514">
    <property type="entry name" value="SAM-dependent_MTase"/>
</dbReference>
<keyword evidence="2" id="KW-0808">Transferase</keyword>
<dbReference type="RefSeq" id="WP_265966763.1">
    <property type="nucleotide sequence ID" value="NZ_JAPEVI010000003.1"/>
</dbReference>
<name>A0ABT3R9I7_9HYPH</name>
<reference evidence="2 3" key="1">
    <citation type="journal article" date="2016" name="Int. J. Syst. Evol. Microbiol.">
        <title>Labrenzia salina sp. nov., isolated from the rhizosphere of the halophyte Arthrocnemum macrostachyum.</title>
        <authorList>
            <person name="Camacho M."/>
            <person name="Redondo-Gomez S."/>
            <person name="Rodriguez-Llorente I."/>
            <person name="Rohde M."/>
            <person name="Sproer C."/>
            <person name="Schumann P."/>
            <person name="Klenk H.P."/>
            <person name="Montero-Calasanz M.D.C."/>
        </authorList>
    </citation>
    <scope>NUCLEOTIDE SEQUENCE [LARGE SCALE GENOMIC DNA]</scope>
    <source>
        <strain evidence="2 3">DSM 29163</strain>
    </source>
</reference>
<dbReference type="GO" id="GO:0032259">
    <property type="term" value="P:methylation"/>
    <property type="evidence" value="ECO:0007669"/>
    <property type="project" value="UniProtKB-KW"/>
</dbReference>
<organism evidence="2 3">
    <name type="scientific">Roseibium salinum</name>
    <dbReference type="NCBI Taxonomy" id="1604349"/>
    <lineage>
        <taxon>Bacteria</taxon>
        <taxon>Pseudomonadati</taxon>
        <taxon>Pseudomonadota</taxon>
        <taxon>Alphaproteobacteria</taxon>
        <taxon>Hyphomicrobiales</taxon>
        <taxon>Stappiaceae</taxon>
        <taxon>Roseibium</taxon>
    </lineage>
</organism>
<evidence type="ECO:0000313" key="2">
    <source>
        <dbReference type="EMBL" id="MCX2725663.1"/>
    </source>
</evidence>
<dbReference type="EMBL" id="JAPEVI010000003">
    <property type="protein sequence ID" value="MCX2725663.1"/>
    <property type="molecule type" value="Genomic_DNA"/>
</dbReference>
<feature type="domain" description="Methyltransferase FkbM" evidence="1">
    <location>
        <begin position="100"/>
        <end position="252"/>
    </location>
</feature>
<dbReference type="Gene3D" id="3.40.50.150">
    <property type="entry name" value="Vaccinia Virus protein VP39"/>
    <property type="match status" value="1"/>
</dbReference>
<proteinExistence type="predicted"/>
<sequence>MTFVKQVRAAIEMAKTSGISPTMERMLNFAHARIHDRRRRIQFRRLRLQEPLVRDILGCQMKLDPSHRGLDRDLLLDGIREPIATGYIMRMLNSNDVVLEVGANLGYYALIEARMCQKVYAVEPHPGNYQRLEENVALNDFTNIDTFNLAFGSVEGEIPMQCSLLSNWHSCRDVEHGAKNTIAVPCTRIDTFSNQHGYPTFIKMDVEGFELEVLKGAVETLNKVRCVFLELHGDVLKVEEIREVIDLLTKAGLQPSLVAQYDRPGMARTYPVSHIANIYNGDRGTYELFFLRK</sequence>
<dbReference type="SUPFAM" id="SSF53335">
    <property type="entry name" value="S-adenosyl-L-methionine-dependent methyltransferases"/>
    <property type="match status" value="1"/>
</dbReference>
<gene>
    <name evidence="2" type="ORF">ON753_25445</name>
</gene>
<dbReference type="PANTHER" id="PTHR34203">
    <property type="entry name" value="METHYLTRANSFERASE, FKBM FAMILY PROTEIN"/>
    <property type="match status" value="1"/>
</dbReference>
<dbReference type="Pfam" id="PF05050">
    <property type="entry name" value="Methyltransf_21"/>
    <property type="match status" value="1"/>
</dbReference>
<protein>
    <submittedName>
        <fullName evidence="2">FkbM family methyltransferase</fullName>
    </submittedName>
</protein>
<dbReference type="GO" id="GO:0008168">
    <property type="term" value="F:methyltransferase activity"/>
    <property type="evidence" value="ECO:0007669"/>
    <property type="project" value="UniProtKB-KW"/>
</dbReference>
<dbReference type="NCBIfam" id="TIGR01444">
    <property type="entry name" value="fkbM_fam"/>
    <property type="match status" value="1"/>
</dbReference>
<evidence type="ECO:0000259" key="1">
    <source>
        <dbReference type="Pfam" id="PF05050"/>
    </source>
</evidence>
<dbReference type="PANTHER" id="PTHR34203:SF15">
    <property type="entry name" value="SLL1173 PROTEIN"/>
    <property type="match status" value="1"/>
</dbReference>
<comment type="caution">
    <text evidence="2">The sequence shown here is derived from an EMBL/GenBank/DDBJ whole genome shotgun (WGS) entry which is preliminary data.</text>
</comment>
<accession>A0ABT3R9I7</accession>
<dbReference type="InterPro" id="IPR029063">
    <property type="entry name" value="SAM-dependent_MTases_sf"/>
</dbReference>
<keyword evidence="2" id="KW-0489">Methyltransferase</keyword>
<keyword evidence="3" id="KW-1185">Reference proteome</keyword>
<dbReference type="InterPro" id="IPR006342">
    <property type="entry name" value="FkbM_mtfrase"/>
</dbReference>
<evidence type="ECO:0000313" key="3">
    <source>
        <dbReference type="Proteomes" id="UP001300261"/>
    </source>
</evidence>